<feature type="compositionally biased region" description="Polar residues" evidence="8">
    <location>
        <begin position="32"/>
        <end position="42"/>
    </location>
</feature>
<dbReference type="EMBL" id="JAAXZR010000006">
    <property type="protein sequence ID" value="NLT78924.1"/>
    <property type="molecule type" value="Genomic_DNA"/>
</dbReference>
<name>A0A971CXE5_9BIFI</name>
<evidence type="ECO:0000256" key="6">
    <source>
        <dbReference type="ARBA" id="ARBA00023136"/>
    </source>
</evidence>
<feature type="domain" description="ABC transmembrane type-1" evidence="9">
    <location>
        <begin position="120"/>
        <end position="326"/>
    </location>
</feature>
<sequence length="338" mass="36098">MSSTRQQERAKMAPRPSNAPLHGSDADHGNDASAQNTGSYEKSQSRKRGIIGFMMAMPPIVVLVLFVGAPVVLAILFSLGYTGGLNQIAAEIGTNVHQGSPLSIGAYLDIFQDSRFIRDLLVTLVVTIVGTAAVILITTSIAVFMRMSRSKAGGLLAGLAVIPLFIPVVIASWANLIFYQPNGFLRSLFAQFGIQAPIWGFTTIGVIIASVWVNLPFSMLMTISGFQSVPDDLIDGARDAGASTFRIVCEILLPLARPQMLIATTLTAIGILGQFTVPYFIGPNAPTMLGVDIAKYYQSFNRPQQSVAIAVVMFIIGIGIAVTYIVTSVRGDDDAAKE</sequence>
<dbReference type="Gene3D" id="1.10.3720.10">
    <property type="entry name" value="MetI-like"/>
    <property type="match status" value="1"/>
</dbReference>
<keyword evidence="5 7" id="KW-1133">Transmembrane helix</keyword>
<evidence type="ECO:0000256" key="3">
    <source>
        <dbReference type="ARBA" id="ARBA00022475"/>
    </source>
</evidence>
<dbReference type="Pfam" id="PF00528">
    <property type="entry name" value="BPD_transp_1"/>
    <property type="match status" value="1"/>
</dbReference>
<dbReference type="GO" id="GO:0055085">
    <property type="term" value="P:transmembrane transport"/>
    <property type="evidence" value="ECO:0007669"/>
    <property type="project" value="InterPro"/>
</dbReference>
<feature type="transmembrane region" description="Helical" evidence="7">
    <location>
        <begin position="260"/>
        <end position="281"/>
    </location>
</feature>
<feature type="region of interest" description="Disordered" evidence="8">
    <location>
        <begin position="1"/>
        <end position="43"/>
    </location>
</feature>
<dbReference type="PROSITE" id="PS50928">
    <property type="entry name" value="ABC_TM1"/>
    <property type="match status" value="1"/>
</dbReference>
<dbReference type="PANTHER" id="PTHR43005">
    <property type="entry name" value="BLR7065 PROTEIN"/>
    <property type="match status" value="1"/>
</dbReference>
<evidence type="ECO:0000256" key="2">
    <source>
        <dbReference type="ARBA" id="ARBA00022448"/>
    </source>
</evidence>
<dbReference type="InterPro" id="IPR035906">
    <property type="entry name" value="MetI-like_sf"/>
</dbReference>
<dbReference type="SUPFAM" id="SSF161098">
    <property type="entry name" value="MetI-like"/>
    <property type="match status" value="1"/>
</dbReference>
<evidence type="ECO:0000259" key="9">
    <source>
        <dbReference type="PROSITE" id="PS50928"/>
    </source>
</evidence>
<dbReference type="RefSeq" id="WP_273172357.1">
    <property type="nucleotide sequence ID" value="NZ_JAAXZR010000006.1"/>
</dbReference>
<feature type="transmembrane region" description="Helical" evidence="7">
    <location>
        <begin position="198"/>
        <end position="217"/>
    </location>
</feature>
<proteinExistence type="inferred from homology"/>
<dbReference type="InterPro" id="IPR000515">
    <property type="entry name" value="MetI-like"/>
</dbReference>
<organism evidence="10 11">
    <name type="scientific">Bifidobacterium crudilactis</name>
    <dbReference type="NCBI Taxonomy" id="327277"/>
    <lineage>
        <taxon>Bacteria</taxon>
        <taxon>Bacillati</taxon>
        <taxon>Actinomycetota</taxon>
        <taxon>Actinomycetes</taxon>
        <taxon>Bifidobacteriales</taxon>
        <taxon>Bifidobacteriaceae</taxon>
        <taxon>Bifidobacterium</taxon>
    </lineage>
</organism>
<evidence type="ECO:0000313" key="11">
    <source>
        <dbReference type="Proteomes" id="UP000767327"/>
    </source>
</evidence>
<feature type="transmembrane region" description="Helical" evidence="7">
    <location>
        <begin position="156"/>
        <end position="178"/>
    </location>
</feature>
<evidence type="ECO:0000256" key="8">
    <source>
        <dbReference type="SAM" id="MobiDB-lite"/>
    </source>
</evidence>
<dbReference type="Proteomes" id="UP000767327">
    <property type="component" value="Unassembled WGS sequence"/>
</dbReference>
<dbReference type="PANTHER" id="PTHR43005:SF1">
    <property type="entry name" value="SPERMIDINE_PUTRESCINE TRANSPORT SYSTEM PERMEASE PROTEIN"/>
    <property type="match status" value="1"/>
</dbReference>
<reference evidence="10" key="2">
    <citation type="submission" date="2020-01" db="EMBL/GenBank/DDBJ databases">
        <authorList>
            <person name="Campanaro S."/>
        </authorList>
    </citation>
    <scope>NUCLEOTIDE SEQUENCE</scope>
    <source>
        <strain evidence="10">AS01afH2WH_6</strain>
    </source>
</reference>
<feature type="transmembrane region" description="Helical" evidence="7">
    <location>
        <begin position="50"/>
        <end position="77"/>
    </location>
</feature>
<dbReference type="GO" id="GO:0005886">
    <property type="term" value="C:plasma membrane"/>
    <property type="evidence" value="ECO:0007669"/>
    <property type="project" value="UniProtKB-SubCell"/>
</dbReference>
<protein>
    <submittedName>
        <fullName evidence="10">Sugar ABC transporter permease</fullName>
    </submittedName>
</protein>
<feature type="transmembrane region" description="Helical" evidence="7">
    <location>
        <begin position="120"/>
        <end position="144"/>
    </location>
</feature>
<keyword evidence="2 7" id="KW-0813">Transport</keyword>
<comment type="similarity">
    <text evidence="7">Belongs to the binding-protein-dependent transport system permease family.</text>
</comment>
<reference evidence="10" key="1">
    <citation type="journal article" date="2020" name="Biotechnol. Biofuels">
        <title>New insights from the biogas microbiome by comprehensive genome-resolved metagenomics of nearly 1600 species originating from multiple anaerobic digesters.</title>
        <authorList>
            <person name="Campanaro S."/>
            <person name="Treu L."/>
            <person name="Rodriguez-R L.M."/>
            <person name="Kovalovszki A."/>
            <person name="Ziels R.M."/>
            <person name="Maus I."/>
            <person name="Zhu X."/>
            <person name="Kougias P.G."/>
            <person name="Basile A."/>
            <person name="Luo G."/>
            <person name="Schluter A."/>
            <person name="Konstantinidis K.T."/>
            <person name="Angelidaki I."/>
        </authorList>
    </citation>
    <scope>NUCLEOTIDE SEQUENCE</scope>
    <source>
        <strain evidence="10">AS01afH2WH_6</strain>
    </source>
</reference>
<keyword evidence="6 7" id="KW-0472">Membrane</keyword>
<comment type="subcellular location">
    <subcellularLocation>
        <location evidence="1 7">Cell membrane</location>
        <topology evidence="1 7">Multi-pass membrane protein</topology>
    </subcellularLocation>
</comment>
<gene>
    <name evidence="10" type="ORF">GXW98_01375</name>
</gene>
<comment type="caution">
    <text evidence="10">The sequence shown here is derived from an EMBL/GenBank/DDBJ whole genome shotgun (WGS) entry which is preliminary data.</text>
</comment>
<feature type="transmembrane region" description="Helical" evidence="7">
    <location>
        <begin position="307"/>
        <end position="327"/>
    </location>
</feature>
<dbReference type="AlphaFoldDB" id="A0A971CXE5"/>
<dbReference type="CDD" id="cd06261">
    <property type="entry name" value="TM_PBP2"/>
    <property type="match status" value="1"/>
</dbReference>
<evidence type="ECO:0000256" key="7">
    <source>
        <dbReference type="RuleBase" id="RU363032"/>
    </source>
</evidence>
<evidence type="ECO:0000256" key="1">
    <source>
        <dbReference type="ARBA" id="ARBA00004651"/>
    </source>
</evidence>
<keyword evidence="3" id="KW-1003">Cell membrane</keyword>
<evidence type="ECO:0000313" key="10">
    <source>
        <dbReference type="EMBL" id="NLT78924.1"/>
    </source>
</evidence>
<evidence type="ECO:0000256" key="5">
    <source>
        <dbReference type="ARBA" id="ARBA00022989"/>
    </source>
</evidence>
<keyword evidence="4 7" id="KW-0812">Transmembrane</keyword>
<accession>A0A971CXE5</accession>
<feature type="compositionally biased region" description="Basic and acidic residues" evidence="8">
    <location>
        <begin position="1"/>
        <end position="11"/>
    </location>
</feature>
<evidence type="ECO:0000256" key="4">
    <source>
        <dbReference type="ARBA" id="ARBA00022692"/>
    </source>
</evidence>